<evidence type="ECO:0000313" key="4">
    <source>
        <dbReference type="EMBL" id="RIJ50531.1"/>
    </source>
</evidence>
<feature type="domain" description="Glycoside hydrolase 123 catalytic" evidence="2">
    <location>
        <begin position="469"/>
        <end position="697"/>
    </location>
</feature>
<protein>
    <submittedName>
        <fullName evidence="4">DUF4091 domain-containing protein</fullName>
    </submittedName>
</protein>
<dbReference type="AlphaFoldDB" id="A0A399T8N6"/>
<evidence type="ECO:0000259" key="2">
    <source>
        <dbReference type="Pfam" id="PF13320"/>
    </source>
</evidence>
<evidence type="ECO:0000313" key="5">
    <source>
        <dbReference type="Proteomes" id="UP000265926"/>
    </source>
</evidence>
<evidence type="ECO:0000256" key="1">
    <source>
        <dbReference type="SAM" id="SignalP"/>
    </source>
</evidence>
<keyword evidence="1" id="KW-0732">Signal</keyword>
<feature type="domain" description="Glycoside hydrolase 123 N-terminal" evidence="3">
    <location>
        <begin position="42"/>
        <end position="168"/>
    </location>
</feature>
<dbReference type="Pfam" id="PF13320">
    <property type="entry name" value="GH123_cat"/>
    <property type="match status" value="1"/>
</dbReference>
<dbReference type="InterPro" id="IPR053850">
    <property type="entry name" value="Glyco_hydro_123_N_2"/>
</dbReference>
<reference evidence="4 5" key="1">
    <citation type="submission" date="2018-08" db="EMBL/GenBank/DDBJ databases">
        <title>Pallidiluteibacterium maritimus gen. nov., sp. nov., isolated from coastal sediment.</title>
        <authorList>
            <person name="Zhou L.Y."/>
        </authorList>
    </citation>
    <scope>NUCLEOTIDE SEQUENCE [LARGE SCALE GENOMIC DNA]</scope>
    <source>
        <strain evidence="4 5">XSD2</strain>
    </source>
</reference>
<gene>
    <name evidence="4" type="ORF">D1614_00925</name>
</gene>
<accession>A0A399T8N6</accession>
<feature type="chain" id="PRO_5017223216" evidence="1">
    <location>
        <begin position="21"/>
        <end position="762"/>
    </location>
</feature>
<comment type="caution">
    <text evidence="4">The sequence shown here is derived from an EMBL/GenBank/DDBJ whole genome shotgun (WGS) entry which is preliminary data.</text>
</comment>
<dbReference type="InterPro" id="IPR025150">
    <property type="entry name" value="GH123_cat"/>
</dbReference>
<dbReference type="OrthoDB" id="903930at2"/>
<feature type="signal peptide" evidence="1">
    <location>
        <begin position="1"/>
        <end position="20"/>
    </location>
</feature>
<name>A0A399T8N6_9BACT</name>
<proteinExistence type="predicted"/>
<dbReference type="Gene3D" id="2.60.120.260">
    <property type="entry name" value="Galactose-binding domain-like"/>
    <property type="match status" value="1"/>
</dbReference>
<organism evidence="4 5">
    <name type="scientific">Maribellus luteus</name>
    <dbReference type="NCBI Taxonomy" id="2305463"/>
    <lineage>
        <taxon>Bacteria</taxon>
        <taxon>Pseudomonadati</taxon>
        <taxon>Bacteroidota</taxon>
        <taxon>Bacteroidia</taxon>
        <taxon>Marinilabiliales</taxon>
        <taxon>Prolixibacteraceae</taxon>
        <taxon>Maribellus</taxon>
    </lineage>
</organism>
<dbReference type="EMBL" id="QWGR01000001">
    <property type="protein sequence ID" value="RIJ50531.1"/>
    <property type="molecule type" value="Genomic_DNA"/>
</dbReference>
<keyword evidence="5" id="KW-1185">Reference proteome</keyword>
<dbReference type="Pfam" id="PF22680">
    <property type="entry name" value="Glyco_hydro_123_N_2"/>
    <property type="match status" value="1"/>
</dbReference>
<sequence length="762" mass="87725">MMLRFIFIQILFIAFVSASAANNGYLLEKDSPCKVWWTGNTYKVMRDDPVPTKKGKVVIQSARNEAEGFQLVLSPETDLNNISVSISDFNDQSGNSISSENVTIRLVEYVNIAKPSGIYHHAGWYPDPLPLYEKPFDAKAGENRPLWFTVKVPENAVPGKYTATISLKLAEREMLIPVGLEIWDFAIPDVPYMRSAFNLYSGLVKQYHNLETKEELKQVIDHYFQSFREYRISPQEIFDQYPIRKTVKGVKWTGGTFDPETVFAGKYSYQVNDNSVRANVCGTGAELIKVNPKHPYLLKWWAKTPKNGQQYVVTVKSYDANRKQIYWQLQGLIYGGSTEWKQDSLFLDPVNPLDVEGLIVSRPIPDNAEFVSVHLYPHMPLKNGQQTGTVWFDNLSFVDVTTGENLLPYGDFEQDINELNLEIDFSEFDFAAHKYLDDFGFTGFRFKVPELRQGPYLGRKTGWFNGFINGTEEYKKLMTLFLGGLQDHLEENGWLGKEYLYWIDEPKHEDYEFVREGMKTIQTVAPKLTRFITENNPGPEIMDVTDIGCPVLVKFDPEKSKKWMEQGREMWSYLMCWPKNPHVNLFIDADAINMRMWLWMSYRYNLTGILVWSSNVWNAEGCSPPGVLQNIWEDPMTYKDSYGAPVGGGMEFGNGDGMFFYPPNRDPNNDKTKYLRGPVPSLRLEIMREGIDDYDYMILLEKCIENADSGQKGLVSKARKLLSFGTEVFTNDSVYTKDPEVLMNYRKQMGELLEQFNRVSRK</sequence>
<dbReference type="Proteomes" id="UP000265926">
    <property type="component" value="Unassembled WGS sequence"/>
</dbReference>
<dbReference type="RefSeq" id="WP_119436001.1">
    <property type="nucleotide sequence ID" value="NZ_QWGR01000001.1"/>
</dbReference>
<evidence type="ECO:0000259" key="3">
    <source>
        <dbReference type="Pfam" id="PF22680"/>
    </source>
</evidence>